<accession>A0A1G6LHR4</accession>
<protein>
    <submittedName>
        <fullName evidence="2">Uncharacterized protein</fullName>
    </submittedName>
</protein>
<dbReference type="PROSITE" id="PS51257">
    <property type="entry name" value="PROKAR_LIPOPROTEIN"/>
    <property type="match status" value="1"/>
</dbReference>
<dbReference type="AlphaFoldDB" id="A0A1G6LHR4"/>
<evidence type="ECO:0000313" key="2">
    <source>
        <dbReference type="EMBL" id="SDC42507.1"/>
    </source>
</evidence>
<dbReference type="RefSeq" id="WP_245729104.1">
    <property type="nucleotide sequence ID" value="NZ_FMZO01000002.1"/>
</dbReference>
<feature type="compositionally biased region" description="Low complexity" evidence="1">
    <location>
        <begin position="148"/>
        <end position="163"/>
    </location>
</feature>
<sequence>MIMMFAKFRVSTLPLFFKLFMLLFFLGSCKKAANDLQKQPEPTPTVFAYEVHCDLCHITYNDLNGESRTVRNNTGKWSFNILGKTPSNLKLSVVTTLPGYQSIQAYILKDGEVVYGDLGYNRAEITYSTVNGKGTSSFGSYIPSTSPGGSDQNGGTSSSSSVCGAKNKTGGYCKRVVAGGGRCWQHR</sequence>
<proteinExistence type="predicted"/>
<organism evidence="2 3">
    <name type="scientific">Niabella drilacis (strain DSM 25811 / CCM 8410 / CCUG 62505 / LMG 26954 / E90)</name>
    <dbReference type="NCBI Taxonomy" id="1285928"/>
    <lineage>
        <taxon>Bacteria</taxon>
        <taxon>Pseudomonadati</taxon>
        <taxon>Bacteroidota</taxon>
        <taxon>Chitinophagia</taxon>
        <taxon>Chitinophagales</taxon>
        <taxon>Chitinophagaceae</taxon>
        <taxon>Niabella</taxon>
    </lineage>
</organism>
<evidence type="ECO:0000256" key="1">
    <source>
        <dbReference type="SAM" id="MobiDB-lite"/>
    </source>
</evidence>
<name>A0A1G6LHR4_NIADE</name>
<reference evidence="3" key="1">
    <citation type="submission" date="2016-10" db="EMBL/GenBank/DDBJ databases">
        <authorList>
            <person name="Varghese N."/>
            <person name="Submissions S."/>
        </authorList>
    </citation>
    <scope>NUCLEOTIDE SEQUENCE [LARGE SCALE GENOMIC DNA]</scope>
    <source>
        <strain evidence="3">DSM 25811 / CCM 8410 / LMG 26954 / E90</strain>
    </source>
</reference>
<feature type="region of interest" description="Disordered" evidence="1">
    <location>
        <begin position="142"/>
        <end position="163"/>
    </location>
</feature>
<dbReference type="EMBL" id="FMZO01000002">
    <property type="protein sequence ID" value="SDC42507.1"/>
    <property type="molecule type" value="Genomic_DNA"/>
</dbReference>
<keyword evidence="3" id="KW-1185">Reference proteome</keyword>
<gene>
    <name evidence="2" type="ORF">SAMN04487894_102346</name>
</gene>
<dbReference type="Proteomes" id="UP000198757">
    <property type="component" value="Unassembled WGS sequence"/>
</dbReference>
<evidence type="ECO:0000313" key="3">
    <source>
        <dbReference type="Proteomes" id="UP000198757"/>
    </source>
</evidence>